<reference evidence="2 3" key="1">
    <citation type="submission" date="2014-04" db="EMBL/GenBank/DDBJ databases">
        <authorList>
            <consortium name="DOE Joint Genome Institute"/>
            <person name="Kuo A."/>
            <person name="Kohler A."/>
            <person name="Nagy L.G."/>
            <person name="Floudas D."/>
            <person name="Copeland A."/>
            <person name="Barry K.W."/>
            <person name="Cichocki N."/>
            <person name="Veneault-Fourrey C."/>
            <person name="LaButti K."/>
            <person name="Lindquist E.A."/>
            <person name="Lipzen A."/>
            <person name="Lundell T."/>
            <person name="Morin E."/>
            <person name="Murat C."/>
            <person name="Sun H."/>
            <person name="Tunlid A."/>
            <person name="Henrissat B."/>
            <person name="Grigoriev I.V."/>
            <person name="Hibbett D.S."/>
            <person name="Martin F."/>
            <person name="Nordberg H.P."/>
            <person name="Cantor M.N."/>
            <person name="Hua S.X."/>
        </authorList>
    </citation>
    <scope>NUCLEOTIDE SEQUENCE [LARGE SCALE GENOMIC DNA]</scope>
    <source>
        <strain evidence="2 3">LaAM-08-1</strain>
    </source>
</reference>
<accession>A0A0C9X893</accession>
<keyword evidence="1" id="KW-0812">Transmembrane</keyword>
<reference evidence="3" key="2">
    <citation type="submission" date="2015-01" db="EMBL/GenBank/DDBJ databases">
        <title>Evolutionary Origins and Diversification of the Mycorrhizal Mutualists.</title>
        <authorList>
            <consortium name="DOE Joint Genome Institute"/>
            <consortium name="Mycorrhizal Genomics Consortium"/>
            <person name="Kohler A."/>
            <person name="Kuo A."/>
            <person name="Nagy L.G."/>
            <person name="Floudas D."/>
            <person name="Copeland A."/>
            <person name="Barry K.W."/>
            <person name="Cichocki N."/>
            <person name="Veneault-Fourrey C."/>
            <person name="LaButti K."/>
            <person name="Lindquist E.A."/>
            <person name="Lipzen A."/>
            <person name="Lundell T."/>
            <person name="Morin E."/>
            <person name="Murat C."/>
            <person name="Riley R."/>
            <person name="Ohm R."/>
            <person name="Sun H."/>
            <person name="Tunlid A."/>
            <person name="Henrissat B."/>
            <person name="Grigoriev I.V."/>
            <person name="Hibbett D.S."/>
            <person name="Martin F."/>
        </authorList>
    </citation>
    <scope>NUCLEOTIDE SEQUENCE [LARGE SCALE GENOMIC DNA]</scope>
    <source>
        <strain evidence="3">LaAM-08-1</strain>
    </source>
</reference>
<dbReference type="HOGENOM" id="CLU_1749972_0_0_1"/>
<dbReference type="EMBL" id="KN838821">
    <property type="protein sequence ID" value="KIJ93841.1"/>
    <property type="molecule type" value="Genomic_DNA"/>
</dbReference>
<evidence type="ECO:0000313" key="3">
    <source>
        <dbReference type="Proteomes" id="UP000054477"/>
    </source>
</evidence>
<dbReference type="Proteomes" id="UP000054477">
    <property type="component" value="Unassembled WGS sequence"/>
</dbReference>
<proteinExistence type="predicted"/>
<feature type="transmembrane region" description="Helical" evidence="1">
    <location>
        <begin position="84"/>
        <end position="108"/>
    </location>
</feature>
<evidence type="ECO:0000313" key="2">
    <source>
        <dbReference type="EMBL" id="KIJ93841.1"/>
    </source>
</evidence>
<organism evidence="2 3">
    <name type="scientific">Laccaria amethystina LaAM-08-1</name>
    <dbReference type="NCBI Taxonomy" id="1095629"/>
    <lineage>
        <taxon>Eukaryota</taxon>
        <taxon>Fungi</taxon>
        <taxon>Dikarya</taxon>
        <taxon>Basidiomycota</taxon>
        <taxon>Agaricomycotina</taxon>
        <taxon>Agaricomycetes</taxon>
        <taxon>Agaricomycetidae</taxon>
        <taxon>Agaricales</taxon>
        <taxon>Agaricineae</taxon>
        <taxon>Hydnangiaceae</taxon>
        <taxon>Laccaria</taxon>
    </lineage>
</organism>
<protein>
    <submittedName>
        <fullName evidence="2">Uncharacterized protein</fullName>
    </submittedName>
</protein>
<name>A0A0C9X893_9AGAR</name>
<evidence type="ECO:0000256" key="1">
    <source>
        <dbReference type="SAM" id="Phobius"/>
    </source>
</evidence>
<gene>
    <name evidence="2" type="ORF">K443DRAFT_377181</name>
</gene>
<keyword evidence="1" id="KW-0472">Membrane</keyword>
<keyword evidence="1" id="KW-1133">Transmembrane helix</keyword>
<sequence>MPVFKVRLISSKKSRSVHALHAWHAPCTPGTPISVSPKCVNQTFIFDYLTYEPSFSTLATMPNLTLPASTNGTSLHTATISTPVGAIVGGILGGLVLVFLLIGAFLWFQKRKAQDDQGESNQITIFPVLSGREENLSTFSHLGRFSQYP</sequence>
<dbReference type="AlphaFoldDB" id="A0A0C9X893"/>
<keyword evidence="3" id="KW-1185">Reference proteome</keyword>
<dbReference type="STRING" id="1095629.A0A0C9X893"/>